<evidence type="ECO:0000256" key="2">
    <source>
        <dbReference type="ARBA" id="ARBA00022771"/>
    </source>
</evidence>
<evidence type="ECO:0000256" key="1">
    <source>
        <dbReference type="ARBA" id="ARBA00022723"/>
    </source>
</evidence>
<dbReference type="SMART" id="SM00692">
    <property type="entry name" value="DM3"/>
    <property type="match status" value="1"/>
</dbReference>
<keyword evidence="1" id="KW-0479">Metal-binding</keyword>
<dbReference type="PANTHER" id="PTHR47577:SF2">
    <property type="entry name" value="THAP DOMAIN CONTAINING 9"/>
    <property type="match status" value="1"/>
</dbReference>
<evidence type="ECO:0000259" key="7">
    <source>
        <dbReference type="PROSITE" id="PS50950"/>
    </source>
</evidence>
<evidence type="ECO:0000313" key="8">
    <source>
        <dbReference type="EMBL" id="DBA31379.1"/>
    </source>
</evidence>
<dbReference type="EMBL" id="DYDO01000002">
    <property type="protein sequence ID" value="DBA31379.1"/>
    <property type="molecule type" value="Genomic_DNA"/>
</dbReference>
<dbReference type="AlphaFoldDB" id="A0AAV3AIU5"/>
<dbReference type="InterPro" id="IPR038441">
    <property type="entry name" value="THAP_Znf_sf"/>
</dbReference>
<keyword evidence="9" id="KW-1185">Reference proteome</keyword>
<comment type="caution">
    <text evidence="8">The sequence shown here is derived from an EMBL/GenBank/DDBJ whole genome shotgun (WGS) entry which is preliminary data.</text>
</comment>
<gene>
    <name evidence="8" type="ORF">GDO54_007240</name>
</gene>
<dbReference type="Pfam" id="PF21787">
    <property type="entry name" value="TNP-like_RNaseH_N"/>
    <property type="match status" value="1"/>
</dbReference>
<keyword evidence="6" id="KW-0175">Coiled coil</keyword>
<dbReference type="Gene3D" id="6.20.210.20">
    <property type="entry name" value="THAP domain"/>
    <property type="match status" value="1"/>
</dbReference>
<evidence type="ECO:0000313" key="9">
    <source>
        <dbReference type="Proteomes" id="UP001181693"/>
    </source>
</evidence>
<dbReference type="GO" id="GO:0008270">
    <property type="term" value="F:zinc ion binding"/>
    <property type="evidence" value="ECO:0007669"/>
    <property type="project" value="UniProtKB-KW"/>
</dbReference>
<dbReference type="InterPro" id="IPR048366">
    <property type="entry name" value="TNP-like_GBD"/>
</dbReference>
<dbReference type="InterPro" id="IPR048365">
    <property type="entry name" value="TNP-like_RNaseH_N"/>
</dbReference>
<evidence type="ECO:0000256" key="3">
    <source>
        <dbReference type="ARBA" id="ARBA00022833"/>
    </source>
</evidence>
<evidence type="ECO:0000256" key="6">
    <source>
        <dbReference type="SAM" id="Coils"/>
    </source>
</evidence>
<keyword evidence="2 5" id="KW-0863">Zinc-finger</keyword>
<dbReference type="Pfam" id="PF05485">
    <property type="entry name" value="THAP"/>
    <property type="match status" value="1"/>
</dbReference>
<dbReference type="PROSITE" id="PS50950">
    <property type="entry name" value="ZF_THAP"/>
    <property type="match status" value="1"/>
</dbReference>
<evidence type="ECO:0000256" key="4">
    <source>
        <dbReference type="ARBA" id="ARBA00023125"/>
    </source>
</evidence>
<protein>
    <recommendedName>
        <fullName evidence="7">THAP-type domain-containing protein</fullName>
    </recommendedName>
</protein>
<proteinExistence type="predicted"/>
<dbReference type="Pfam" id="PF12017">
    <property type="entry name" value="Tnp_P_element"/>
    <property type="match status" value="1"/>
</dbReference>
<organism evidence="8 9">
    <name type="scientific">Pyxicephalus adspersus</name>
    <name type="common">African bullfrog</name>
    <dbReference type="NCBI Taxonomy" id="30357"/>
    <lineage>
        <taxon>Eukaryota</taxon>
        <taxon>Metazoa</taxon>
        <taxon>Chordata</taxon>
        <taxon>Craniata</taxon>
        <taxon>Vertebrata</taxon>
        <taxon>Euteleostomi</taxon>
        <taxon>Amphibia</taxon>
        <taxon>Batrachia</taxon>
        <taxon>Anura</taxon>
        <taxon>Neobatrachia</taxon>
        <taxon>Ranoidea</taxon>
        <taxon>Pyxicephalidae</taxon>
        <taxon>Pyxicephalinae</taxon>
        <taxon>Pyxicephalus</taxon>
    </lineage>
</organism>
<dbReference type="SUPFAM" id="SSF57716">
    <property type="entry name" value="Glucocorticoid receptor-like (DNA-binding domain)"/>
    <property type="match status" value="1"/>
</dbReference>
<evidence type="ECO:0000256" key="5">
    <source>
        <dbReference type="PROSITE-ProRule" id="PRU00309"/>
    </source>
</evidence>
<keyword evidence="4 5" id="KW-0238">DNA-binding</keyword>
<reference evidence="8" key="1">
    <citation type="thesis" date="2020" institute="ProQuest LLC" country="789 East Eisenhower Parkway, Ann Arbor, MI, USA">
        <title>Comparative Genomics and Chromosome Evolution.</title>
        <authorList>
            <person name="Mudd A.B."/>
        </authorList>
    </citation>
    <scope>NUCLEOTIDE SEQUENCE</scope>
    <source>
        <strain evidence="8">1538</strain>
        <tissue evidence="8">Blood</tissue>
    </source>
</reference>
<feature type="domain" description="THAP-type" evidence="7">
    <location>
        <begin position="1"/>
        <end position="89"/>
    </location>
</feature>
<dbReference type="SMART" id="SM00980">
    <property type="entry name" value="THAP"/>
    <property type="match status" value="1"/>
</dbReference>
<dbReference type="InterPro" id="IPR006612">
    <property type="entry name" value="THAP_Znf"/>
</dbReference>
<keyword evidence="3" id="KW-0862">Zinc</keyword>
<accession>A0AAV3AIU5</accession>
<dbReference type="Proteomes" id="UP001181693">
    <property type="component" value="Unassembled WGS sequence"/>
</dbReference>
<dbReference type="InterPro" id="IPR021896">
    <property type="entry name" value="THAP9-like_HTH"/>
</dbReference>
<dbReference type="Pfam" id="PF21788">
    <property type="entry name" value="TNP-like_GBD"/>
    <property type="match status" value="1"/>
</dbReference>
<dbReference type="PANTHER" id="PTHR47577">
    <property type="entry name" value="THAP DOMAIN-CONTAINING PROTEIN 6"/>
    <property type="match status" value="1"/>
</dbReference>
<name>A0AAV3AIU5_PYXAD</name>
<feature type="coiled-coil region" evidence="6">
    <location>
        <begin position="105"/>
        <end position="139"/>
    </location>
</feature>
<sequence length="814" mass="93220">MPVSCAASGCKSRYTLEAREKGITFHRFPKSNPALLDKWRRAMKRATSTGELWMPSRYQRLCSLHFQQSCFDTTGQTKRLRDDVIPSIFNFPDESQDHPYFIPDIETLKRKLQASEDSRVQKEKELRNAKDREKRLRQTCCSVYQELRKRNLLCVQLEESLQPYQDIALELFKKPDLEYSAQQRLFSLTLYLYGPLSYKYLRKEMKLPLPGSKRLHQWLKSDCKGPGINSTVIEALLEKKQAQPYLYSRACIVMDTIPVQQNVVFDSQRNEFVGLVNLGAGGTGSAAQEVANEVLVFMLVGTTGHWKVPVAYFFVKLLTAEAQKQLISHVLYELSENGFEVVAVSMERSPRNEDMCTLLGCTFTDPWNPQTFFSLPSNDFKHYVIFDMCYELKTVNNIVEELGSLLGPDGTISWQYIDELMNIPRSARKFPQLAKMPLLANKLSNTVADAVKLIQEVKCQEIDYSQATVNFIQIIDQLFDIFNSSSMRLQGNKGSVSYFNLEEKLQILQGTREYLLTLMTNDGDFLFQTSRGWSINGLLVNIVSLSVLLPWLLTEQEYVTTHRFSTHYLKKFFSSLWTKGKSKASPTAFQVRCAIENLLSQSRFIDTDFNSEVVFGDTSMDQSLCGYRQNISSPFADTSIELPDHIYSSNSLSMAVNNSEMYIAGWVVRKAFSQLSCNKCRWALVTEQHPTDFTNAYHLLQVKGGTVYYVPSNGTIRTVQIVDKEVNRMLNHGNSKYSISVFMLQHRTLLALGSADIFNLKDHIAQTELGMDNHHFQLVRFITSLFYELRKSYIHKTTVANQQRALAKQTLARL</sequence>
<dbReference type="GO" id="GO:0003677">
    <property type="term" value="F:DNA binding"/>
    <property type="evidence" value="ECO:0007669"/>
    <property type="project" value="UniProtKB-UniRule"/>
</dbReference>